<dbReference type="InterPro" id="IPR028971">
    <property type="entry name" value="NAD-GDH_cat"/>
</dbReference>
<dbReference type="Pfam" id="PF21078">
    <property type="entry name" value="GDH_HM3"/>
    <property type="match status" value="1"/>
</dbReference>
<feature type="domain" description="NAD-glutamate dehydrogenase ACT3" evidence="7">
    <location>
        <begin position="552"/>
        <end position="629"/>
    </location>
</feature>
<accession>A0A653E9W1</accession>
<dbReference type="Pfam" id="PF21076">
    <property type="entry name" value="GDH_ACT2"/>
    <property type="match status" value="1"/>
</dbReference>
<dbReference type="GO" id="GO:0004352">
    <property type="term" value="F:glutamate dehydrogenase (NAD+) activity"/>
    <property type="evidence" value="ECO:0007669"/>
    <property type="project" value="UniProtKB-EC"/>
</dbReference>
<dbReference type="Pfam" id="PF21079">
    <property type="entry name" value="GDH_HM2"/>
    <property type="match status" value="1"/>
</dbReference>
<dbReference type="PIRSF" id="PIRSF036761">
    <property type="entry name" value="GDH_Mll4104"/>
    <property type="match status" value="1"/>
</dbReference>
<evidence type="ECO:0000256" key="1">
    <source>
        <dbReference type="ARBA" id="ARBA00023002"/>
    </source>
</evidence>
<name>A0A653E9W1_9PSED</name>
<evidence type="ECO:0000259" key="4">
    <source>
        <dbReference type="Pfam" id="PF21074"/>
    </source>
</evidence>
<protein>
    <submittedName>
        <fullName evidence="8">NAD-specific glutamate dehydrogenase</fullName>
        <ecNumber evidence="8">1.4.1.2</ecNumber>
    </submittedName>
</protein>
<sequence>MAFFTAASKADFQHQLQAALAQHVSEQDLPQMALFAEQFFGIIALEELTQRRLSDLVGCTLSSRRMLERFDPSKPEVRVFNPDYEKHGWQSTHTAVEVLHADSPFLVDSARMELNRRGYNIHTLQNSVFSVRRDKKGDLLEILPKGTTGEDISEEALMFLEIDRCASAGEMRTLEKAILDVFKDVRLSVSDFQPMRNKAQELHAWLGKAKLKVDAAELDEIKVFMQWLLDDHFTFLGYEEFTVADAADGGHIIYDEKSLLGLSKTLRAGLKPEDLHIEPQALAYLREPQLLSFAKAAIPSRVHRPAYPDFVSIRELDSKGNVVKECRFMGLYTSAVYAESVWDIPFIRRKVAIIEQRSGFASRAHLGKELAQVLEVLPRDDLFQTPAEELFNTALSIVQIQERNKIRVFLRRDPYGRFCYCLAYVPRDVYSTETRQKIEQVLMERLQATDCEFWTFFSESVLARVQFILRVDPKNKTQIDTAQLEKEVIQACRSWKDDFASLVVESFGEAHGTNVLAEFPSGFPAGYRERFAPHSAVVDMQHLLSLNAERPLVMSFYQPLAQGDNLLHCKLYHADTPLPLSDVLPILENLGLRVLGEFPYRLRQKNGREFWIHDFAFTYAEGLDVDIQQLNDTLQDAFVNIVSGNAENDAFNRLVLMAAMPWREVAFLRAFARYQKQIRLGFSLSYVAATLVNHADIAKELVRLFRTRFYLARKLTVEDLEDKQQKLEQAITSALDNVAVLNEDRILRRYLDLIKATLRTNFYQPDASGHNKSYFSFKFNPRLIPEIPKPVPMFEVFVYSPRVEGVHLRGGKVARGGLRWSDREEDFRTEVLGLVKAQQVKNAVIVPVGAKGGFVPRRLPAGGTRDEIQAEAIACYRIFISGLLDITDNLKEGEVVPPSNVVRHDEDDPYLVVAADKGTATFSDIANGIAAEYDFWLGDAFASGGSAGYDHKGMGITAKGAWVSVQRHFREHGIDVQEDPTTVIGIGDMAGDVFGNGLLLSDKLQLVAAFNHLHIFIDPNPDTAKSFVERQRLFDLPRSSWADYDTALISQGGGIFLRSAKSIPISAEMKQRFDISADKMAPTELLNALLKAPVDLIWNGGIGTYVKSSKESHADVGDKANDTLRVDGRELRARVVGEGGNLGMTQLGRVEYGLNGGSSNTDFIDNAGGVDCSDHEVNIKILLNETVAAGDMTGKQRNKLLAEMTDAVGSLVLGNNYKQVQALSLAQYRVRDRVGEYKRLMAALENAGKLDRALEFLPSDEELNERTANGLGLTRPELSVLISYSKIDLKESLLKSTVPDDEYLAREMETAFPPLLADKFGESMRRHRLKREIVSTQIANDLVNHMGITFVQRLKESTGMSAANVAGAYVIVRDVFRLPHWWQQIEALDHKVPADLQLQMMDELMRLGRRATRWFLRSRRNDIDAARDVAHFAPRIAALALSLDELLEGPAREQWLARFQGYVEAGVPEDLARVVAGTSHLYTLLPIIEASDVTVQEPSDVAVAYFAVGDKLELSWYLQQISGLPVENNWQALAREAFRDDLDTQQRAITVSVLQMTDGPVDIEERVGVWLEQHRRMVDRWKVMLAELRAATGTDYAMYSVANRELLDLAQSS</sequence>
<dbReference type="PANTHER" id="PTHR43403:SF1">
    <property type="entry name" value="NAD-SPECIFIC GLUTAMATE DEHYDROGENASE"/>
    <property type="match status" value="1"/>
</dbReference>
<dbReference type="GO" id="GO:0006538">
    <property type="term" value="P:L-glutamate catabolic process"/>
    <property type="evidence" value="ECO:0007669"/>
    <property type="project" value="InterPro"/>
</dbReference>
<dbReference type="Pfam" id="PF21075">
    <property type="entry name" value="GDH_ACT1"/>
    <property type="match status" value="1"/>
</dbReference>
<dbReference type="InterPro" id="IPR049058">
    <property type="entry name" value="NAD_Glu_DH_HM2"/>
</dbReference>
<dbReference type="InterPro" id="IPR049064">
    <property type="entry name" value="NAD_Glu_DH_ACT3"/>
</dbReference>
<dbReference type="SUPFAM" id="SSF53223">
    <property type="entry name" value="Aminoacid dehydrogenase-like, N-terminal domain"/>
    <property type="match status" value="1"/>
</dbReference>
<evidence type="ECO:0000259" key="3">
    <source>
        <dbReference type="Pfam" id="PF05088"/>
    </source>
</evidence>
<evidence type="ECO:0000259" key="5">
    <source>
        <dbReference type="Pfam" id="PF21075"/>
    </source>
</evidence>
<dbReference type="InterPro" id="IPR049059">
    <property type="entry name" value="NAD_Glu_DH_HM1"/>
</dbReference>
<dbReference type="InterPro" id="IPR024727">
    <property type="entry name" value="NAD_Glu_DH_N_ACT1"/>
</dbReference>
<dbReference type="Pfam" id="PF21077">
    <property type="entry name" value="GDH_ACT3"/>
    <property type="match status" value="1"/>
</dbReference>
<dbReference type="InterPro" id="IPR049056">
    <property type="entry name" value="NAD_Glu_DH_HM3"/>
</dbReference>
<organism evidence="8">
    <name type="scientific">Pseudomonas marincola</name>
    <dbReference type="NCBI Taxonomy" id="437900"/>
    <lineage>
        <taxon>Bacteria</taxon>
        <taxon>Pseudomonadati</taxon>
        <taxon>Pseudomonadota</taxon>
        <taxon>Gammaproteobacteria</taxon>
        <taxon>Pseudomonadales</taxon>
        <taxon>Pseudomonadaceae</taxon>
        <taxon>Pseudomonas</taxon>
    </lineage>
</organism>
<dbReference type="SUPFAM" id="SSF51735">
    <property type="entry name" value="NAD(P)-binding Rossmann-fold domains"/>
    <property type="match status" value="1"/>
</dbReference>
<dbReference type="InterPro" id="IPR007780">
    <property type="entry name" value="NAD_Glu_DH_bac"/>
</dbReference>
<dbReference type="PANTHER" id="PTHR43403">
    <property type="entry name" value="NAD-SPECIFIC GLUTAMATE DEHYDROGENASE"/>
    <property type="match status" value="1"/>
</dbReference>
<dbReference type="InterPro" id="IPR046346">
    <property type="entry name" value="Aminoacid_DH-like_N_sf"/>
</dbReference>
<evidence type="ECO:0000259" key="6">
    <source>
        <dbReference type="Pfam" id="PF21076"/>
    </source>
</evidence>
<keyword evidence="2" id="KW-0175">Coiled coil</keyword>
<dbReference type="InterPro" id="IPR036291">
    <property type="entry name" value="NAD(P)-bd_dom_sf"/>
</dbReference>
<dbReference type="GO" id="GO:0004069">
    <property type="term" value="F:L-aspartate:2-oxoglutarate aminotransferase activity"/>
    <property type="evidence" value="ECO:0007669"/>
    <property type="project" value="InterPro"/>
</dbReference>
<dbReference type="Pfam" id="PF05088">
    <property type="entry name" value="Bac_GDH_CD"/>
    <property type="match status" value="1"/>
</dbReference>
<dbReference type="Pfam" id="PF21073">
    <property type="entry name" value="GDH_HM1"/>
    <property type="match status" value="1"/>
</dbReference>
<proteinExistence type="predicted"/>
<dbReference type="EC" id="1.4.1.2" evidence="8"/>
<feature type="domain" description="NAD-specific glutamate dehydrogenase C-terminal" evidence="4">
    <location>
        <begin position="1270"/>
        <end position="1607"/>
    </location>
</feature>
<evidence type="ECO:0000313" key="8">
    <source>
        <dbReference type="EMBL" id="VEV99524.1"/>
    </source>
</evidence>
<reference evidence="8" key="1">
    <citation type="submission" date="2019-02" db="EMBL/GenBank/DDBJ databases">
        <authorList>
            <consortium name="Genoscope - CEA"/>
            <person name="William W."/>
        </authorList>
    </citation>
    <scope>NUCLEOTIDE SEQUENCE [LARGE SCALE GENOMIC DNA]</scope>
    <source>
        <strain evidence="8">YSy11</strain>
    </source>
</reference>
<dbReference type="InterPro" id="IPR049062">
    <property type="entry name" value="NAD_Glu_DH_ACT2"/>
</dbReference>
<feature type="domain" description="NAD-glutamate dehydrogenase N-terminal ACT1" evidence="5">
    <location>
        <begin position="35"/>
        <end position="177"/>
    </location>
</feature>
<dbReference type="Pfam" id="PF21074">
    <property type="entry name" value="GDH_C"/>
    <property type="match status" value="1"/>
</dbReference>
<dbReference type="RefSeq" id="WP_150549552.1">
    <property type="nucleotide sequence ID" value="NZ_LR215729.2"/>
</dbReference>
<feature type="domain" description="NAD-glutamate dehydrogenase ACT2" evidence="6">
    <location>
        <begin position="407"/>
        <end position="496"/>
    </location>
</feature>
<feature type="domain" description="NAD-glutamate dehydrogenase catalytic" evidence="3">
    <location>
        <begin position="731"/>
        <end position="1225"/>
    </location>
</feature>
<evidence type="ECO:0000256" key="2">
    <source>
        <dbReference type="SAM" id="Coils"/>
    </source>
</evidence>
<keyword evidence="1 8" id="KW-0560">Oxidoreductase</keyword>
<dbReference type="EMBL" id="LR215729">
    <property type="protein sequence ID" value="VEV99524.1"/>
    <property type="molecule type" value="Genomic_DNA"/>
</dbReference>
<evidence type="ECO:0000259" key="7">
    <source>
        <dbReference type="Pfam" id="PF21077"/>
    </source>
</evidence>
<dbReference type="InterPro" id="IPR048381">
    <property type="entry name" value="GDH_C"/>
</dbReference>
<gene>
    <name evidence="8" type="primary">gdhB</name>
    <name evidence="8" type="ORF">PMYSY11_4481</name>
</gene>
<feature type="coiled-coil region" evidence="2">
    <location>
        <begin position="717"/>
        <end position="744"/>
    </location>
</feature>